<sequence>MQGELYADLANLDINGEHTADSQDLRIRRKNDEIRPRGSIILQLRKPTMSQAIMKKKRMRRLKDIAVEVVVVSENIATAPESIVVIAKGHALEVVVEAVKGFLAEYI</sequence>
<dbReference type="AlphaFoldDB" id="A0A2G9TSR2"/>
<name>A0A2G9TSR2_TELCI</name>
<proteinExistence type="predicted"/>
<evidence type="ECO:0000313" key="1">
    <source>
        <dbReference type="EMBL" id="PIO60948.1"/>
    </source>
</evidence>
<dbReference type="Proteomes" id="UP000230423">
    <property type="component" value="Unassembled WGS sequence"/>
</dbReference>
<dbReference type="EMBL" id="KZ354493">
    <property type="protein sequence ID" value="PIO60948.1"/>
    <property type="molecule type" value="Genomic_DNA"/>
</dbReference>
<gene>
    <name evidence="1" type="ORF">TELCIR_17544</name>
</gene>
<protein>
    <submittedName>
        <fullName evidence="1">Uncharacterized protein</fullName>
    </submittedName>
</protein>
<accession>A0A2G9TSR2</accession>
<reference evidence="1 2" key="1">
    <citation type="submission" date="2015-09" db="EMBL/GenBank/DDBJ databases">
        <title>Draft genome of the parasitic nematode Teladorsagia circumcincta isolate WARC Sus (inbred).</title>
        <authorList>
            <person name="Mitreva M."/>
        </authorList>
    </citation>
    <scope>NUCLEOTIDE SEQUENCE [LARGE SCALE GENOMIC DNA]</scope>
    <source>
        <strain evidence="1 2">S</strain>
    </source>
</reference>
<keyword evidence="2" id="KW-1185">Reference proteome</keyword>
<evidence type="ECO:0000313" key="2">
    <source>
        <dbReference type="Proteomes" id="UP000230423"/>
    </source>
</evidence>
<organism evidence="1 2">
    <name type="scientific">Teladorsagia circumcincta</name>
    <name type="common">Brown stomach worm</name>
    <name type="synonym">Ostertagia circumcincta</name>
    <dbReference type="NCBI Taxonomy" id="45464"/>
    <lineage>
        <taxon>Eukaryota</taxon>
        <taxon>Metazoa</taxon>
        <taxon>Ecdysozoa</taxon>
        <taxon>Nematoda</taxon>
        <taxon>Chromadorea</taxon>
        <taxon>Rhabditida</taxon>
        <taxon>Rhabditina</taxon>
        <taxon>Rhabditomorpha</taxon>
        <taxon>Strongyloidea</taxon>
        <taxon>Trichostrongylidae</taxon>
        <taxon>Teladorsagia</taxon>
    </lineage>
</organism>